<comment type="cofactor">
    <cofactor evidence="1 5">
        <name>pyridoxal 5'-phosphate</name>
        <dbReference type="ChEBI" id="CHEBI:597326"/>
    </cofactor>
</comment>
<evidence type="ECO:0000256" key="2">
    <source>
        <dbReference type="ARBA" id="ARBA00010008"/>
    </source>
</evidence>
<dbReference type="Pfam" id="PF00155">
    <property type="entry name" value="Aminotran_1_2"/>
    <property type="match status" value="1"/>
</dbReference>
<dbReference type="Gene3D" id="3.40.640.10">
    <property type="entry name" value="Type I PLP-dependent aspartate aminotransferase-like (Major domain)"/>
    <property type="match status" value="1"/>
</dbReference>
<keyword evidence="3" id="KW-0808">Transferase</keyword>
<evidence type="ECO:0000259" key="6">
    <source>
        <dbReference type="Pfam" id="PF00155"/>
    </source>
</evidence>
<dbReference type="SUPFAM" id="SSF53383">
    <property type="entry name" value="PLP-dependent transferases"/>
    <property type="match status" value="1"/>
</dbReference>
<dbReference type="InterPro" id="IPR015422">
    <property type="entry name" value="PyrdxlP-dep_Trfase_small"/>
</dbReference>
<evidence type="ECO:0000313" key="7">
    <source>
        <dbReference type="EMBL" id="CEM29427.1"/>
    </source>
</evidence>
<dbReference type="InterPro" id="IPR015424">
    <property type="entry name" value="PyrdxlP-dep_Trfase"/>
</dbReference>
<evidence type="ECO:0000256" key="5">
    <source>
        <dbReference type="RuleBase" id="RU003693"/>
    </source>
</evidence>
<accession>A0A0G4GIJ7</accession>
<dbReference type="InterPro" id="IPR004839">
    <property type="entry name" value="Aminotransferase_I/II_large"/>
</dbReference>
<gene>
    <name evidence="7" type="ORF">Cvel_21996</name>
</gene>
<dbReference type="PANTHER" id="PTHR13693">
    <property type="entry name" value="CLASS II AMINOTRANSFERASE/8-AMINO-7-OXONONANOATE SYNTHASE"/>
    <property type="match status" value="1"/>
</dbReference>
<dbReference type="InterPro" id="IPR050087">
    <property type="entry name" value="AON_synthase_class-II"/>
</dbReference>
<evidence type="ECO:0000256" key="4">
    <source>
        <dbReference type="ARBA" id="ARBA00022898"/>
    </source>
</evidence>
<evidence type="ECO:0000256" key="1">
    <source>
        <dbReference type="ARBA" id="ARBA00001933"/>
    </source>
</evidence>
<dbReference type="EMBL" id="CDMZ01001236">
    <property type="protein sequence ID" value="CEM29427.1"/>
    <property type="molecule type" value="Genomic_DNA"/>
</dbReference>
<comment type="similarity">
    <text evidence="2">Belongs to the class-II pyridoxal-phosphate-dependent aminotransferase family. BioF subfamily.</text>
</comment>
<keyword evidence="4 5" id="KW-0663">Pyridoxal phosphate</keyword>
<name>A0A0G4GIJ7_9ALVE</name>
<dbReference type="PANTHER" id="PTHR13693:SF77">
    <property type="entry name" value="8-AMINO-7-OXONONANOATE SYNTHASE"/>
    <property type="match status" value="1"/>
</dbReference>
<dbReference type="Gene3D" id="3.90.1150.10">
    <property type="entry name" value="Aspartate Aminotransferase, domain 1"/>
    <property type="match status" value="1"/>
</dbReference>
<organism evidence="7">
    <name type="scientific">Chromera velia CCMP2878</name>
    <dbReference type="NCBI Taxonomy" id="1169474"/>
    <lineage>
        <taxon>Eukaryota</taxon>
        <taxon>Sar</taxon>
        <taxon>Alveolata</taxon>
        <taxon>Colpodellida</taxon>
        <taxon>Chromeraceae</taxon>
        <taxon>Chromera</taxon>
    </lineage>
</organism>
<feature type="domain" description="Aminotransferase class I/classII large" evidence="6">
    <location>
        <begin position="30"/>
        <end position="413"/>
    </location>
</feature>
<proteinExistence type="inferred from homology"/>
<dbReference type="PROSITE" id="PS00599">
    <property type="entry name" value="AA_TRANSFER_CLASS_2"/>
    <property type="match status" value="1"/>
</dbReference>
<dbReference type="GO" id="GO:0009102">
    <property type="term" value="P:biotin biosynthetic process"/>
    <property type="evidence" value="ECO:0007669"/>
    <property type="project" value="TreeGrafter"/>
</dbReference>
<evidence type="ECO:0000256" key="3">
    <source>
        <dbReference type="ARBA" id="ARBA00022679"/>
    </source>
</evidence>
<protein>
    <recommendedName>
        <fullName evidence="6">Aminotransferase class I/classII large domain-containing protein</fullName>
    </recommendedName>
</protein>
<sequence>MLDVLRDELERRKERGLLRQLSVPPPNSADFSSNDYLGFAQSFELESAALEEYSKARLRFAVSSPSTCRLPFVGSSGSRLLTGNNEYVCELEEWLCTFHKAPAALVFNSGFDCNLGLFGSLCISSEDVVVFDSDVHNSVREGLRLSRGSSVSFLHNDLKSLRERLREARVSSERRRKSSQRGREGFLVVAIESIYSMDGSVAPLREILGVCAEYGALLVVDEAHSTGVVGVRGEGLVVAEGLENHPSLLARVHTFGKALGAHGAVLLGPPVLCQFLLNYARPLVYSTALPLHSLCLVKAAYSLLSREALVLQRKLKRLTAEFQSQAVQTFQRLEAKRRHSDVPPPSPVLSDTQVQAILVSGNKRVVWYAEKLRPKGFDVRPIRSPTVPKGTERLRVVLHAHNHEAEVRGLWEAVSEVWEEERQASTRSRHEKTFRHTARL</sequence>
<reference evidence="7" key="1">
    <citation type="submission" date="2014-11" db="EMBL/GenBank/DDBJ databases">
        <authorList>
            <person name="Otto D Thomas"/>
            <person name="Naeem Raeece"/>
        </authorList>
    </citation>
    <scope>NUCLEOTIDE SEQUENCE</scope>
</reference>
<dbReference type="GO" id="GO:0016740">
    <property type="term" value="F:transferase activity"/>
    <property type="evidence" value="ECO:0007669"/>
    <property type="project" value="UniProtKB-KW"/>
</dbReference>
<dbReference type="AlphaFoldDB" id="A0A0G4GIJ7"/>
<dbReference type="VEuPathDB" id="CryptoDB:Cvel_21996"/>
<dbReference type="PhylomeDB" id="A0A0G4GIJ7"/>
<dbReference type="InterPro" id="IPR015421">
    <property type="entry name" value="PyrdxlP-dep_Trfase_major"/>
</dbReference>
<dbReference type="InterPro" id="IPR001917">
    <property type="entry name" value="Aminotrans_II_pyridoxalP_BS"/>
</dbReference>
<dbReference type="GO" id="GO:0030170">
    <property type="term" value="F:pyridoxal phosphate binding"/>
    <property type="evidence" value="ECO:0007669"/>
    <property type="project" value="InterPro"/>
</dbReference>